<gene>
    <name evidence="1" type="ORF">GAK33_02899</name>
</gene>
<evidence type="ECO:0000313" key="1">
    <source>
        <dbReference type="EMBL" id="KAF1037548.1"/>
    </source>
</evidence>
<dbReference type="EMBL" id="WNDV01000008">
    <property type="protein sequence ID" value="KAF1037548.1"/>
    <property type="molecule type" value="Genomic_DNA"/>
</dbReference>
<organism evidence="1 2">
    <name type="scientific">Burkholderia lata (strain ATCC 17760 / DSM 23089 / LMG 22485 / NCIMB 9086 / R18194 / 383)</name>
    <dbReference type="NCBI Taxonomy" id="482957"/>
    <lineage>
        <taxon>Bacteria</taxon>
        <taxon>Pseudomonadati</taxon>
        <taxon>Pseudomonadota</taxon>
        <taxon>Betaproteobacteria</taxon>
        <taxon>Burkholderiales</taxon>
        <taxon>Burkholderiaceae</taxon>
        <taxon>Burkholderia</taxon>
        <taxon>Burkholderia cepacia complex</taxon>
    </lineage>
</organism>
<name>A0A833PTN9_BURL3</name>
<dbReference type="AlphaFoldDB" id="A0A833PTN9"/>
<reference evidence="2" key="1">
    <citation type="journal article" date="2020" name="MBio">
        <title>Horizontal gene transfer to a defensive symbiont with a reduced genome amongst a multipartite beetle microbiome.</title>
        <authorList>
            <person name="Waterworth S.C."/>
            <person name="Florez L.V."/>
            <person name="Rees E.R."/>
            <person name="Hertweck C."/>
            <person name="Kaltenpoth M."/>
            <person name="Kwan J.C."/>
        </authorList>
    </citation>
    <scope>NUCLEOTIDE SEQUENCE [LARGE SCALE GENOMIC DNA]</scope>
</reference>
<protein>
    <submittedName>
        <fullName evidence="1">Uncharacterized protein</fullName>
    </submittedName>
</protein>
<sequence length="43" mass="4701">MFRAGLASMVKFLEVALAKTGAGPFEEDLRNLVLELRVYCGAI</sequence>
<accession>A0A833PTN9</accession>
<proteinExistence type="predicted"/>
<comment type="caution">
    <text evidence="1">The sequence shown here is derived from an EMBL/GenBank/DDBJ whole genome shotgun (WGS) entry which is preliminary data.</text>
</comment>
<dbReference type="Proteomes" id="UP000467522">
    <property type="component" value="Unassembled WGS sequence"/>
</dbReference>
<evidence type="ECO:0000313" key="2">
    <source>
        <dbReference type="Proteomes" id="UP000467522"/>
    </source>
</evidence>